<dbReference type="RefSeq" id="XP_001303285.1">
    <property type="nucleotide sequence ID" value="XM_001303284.1"/>
</dbReference>
<evidence type="ECO:0000313" key="2">
    <source>
        <dbReference type="Proteomes" id="UP000001542"/>
    </source>
</evidence>
<accession>A2FXK7</accession>
<dbReference type="Proteomes" id="UP000001542">
    <property type="component" value="Unassembled WGS sequence"/>
</dbReference>
<dbReference type="VEuPathDB" id="TrichDB:TVAG_435080"/>
<sequence>MSLLLKYIDAPPQNPIDFKIPLSDPMDWPLIPSIQDLKINIPKLRTEGLRASVHHLAVLTLYETSNVYFTTQP</sequence>
<proteinExistence type="predicted"/>
<reference evidence="1" key="2">
    <citation type="journal article" date="2007" name="Science">
        <title>Draft genome sequence of the sexually transmitted pathogen Trichomonas vaginalis.</title>
        <authorList>
            <person name="Carlton J.M."/>
            <person name="Hirt R.P."/>
            <person name="Silva J.C."/>
            <person name="Delcher A.L."/>
            <person name="Schatz M."/>
            <person name="Zhao Q."/>
            <person name="Wortman J.R."/>
            <person name="Bidwell S.L."/>
            <person name="Alsmark U.C.M."/>
            <person name="Besteiro S."/>
            <person name="Sicheritz-Ponten T."/>
            <person name="Noel C.J."/>
            <person name="Dacks J.B."/>
            <person name="Foster P.G."/>
            <person name="Simillion C."/>
            <person name="Van de Peer Y."/>
            <person name="Miranda-Saavedra D."/>
            <person name="Barton G.J."/>
            <person name="Westrop G.D."/>
            <person name="Mueller S."/>
            <person name="Dessi D."/>
            <person name="Fiori P.L."/>
            <person name="Ren Q."/>
            <person name="Paulsen I."/>
            <person name="Zhang H."/>
            <person name="Bastida-Corcuera F.D."/>
            <person name="Simoes-Barbosa A."/>
            <person name="Brown M.T."/>
            <person name="Hayes R.D."/>
            <person name="Mukherjee M."/>
            <person name="Okumura C.Y."/>
            <person name="Schneider R."/>
            <person name="Smith A.J."/>
            <person name="Vanacova S."/>
            <person name="Villalvazo M."/>
            <person name="Haas B.J."/>
            <person name="Pertea M."/>
            <person name="Feldblyum T.V."/>
            <person name="Utterback T.R."/>
            <person name="Shu C.L."/>
            <person name="Osoegawa K."/>
            <person name="de Jong P.J."/>
            <person name="Hrdy I."/>
            <person name="Horvathova L."/>
            <person name="Zubacova Z."/>
            <person name="Dolezal P."/>
            <person name="Malik S.B."/>
            <person name="Logsdon J.M. Jr."/>
            <person name="Henze K."/>
            <person name="Gupta A."/>
            <person name="Wang C.C."/>
            <person name="Dunne R.L."/>
            <person name="Upcroft J.A."/>
            <person name="Upcroft P."/>
            <person name="White O."/>
            <person name="Salzberg S.L."/>
            <person name="Tang P."/>
            <person name="Chiu C.-H."/>
            <person name="Lee Y.-S."/>
            <person name="Embley T.M."/>
            <person name="Coombs G.H."/>
            <person name="Mottram J.C."/>
            <person name="Tachezy J."/>
            <person name="Fraser-Liggett C.M."/>
            <person name="Johnson P.J."/>
        </authorList>
    </citation>
    <scope>NUCLEOTIDE SEQUENCE [LARGE SCALE GENOMIC DNA]</scope>
    <source>
        <strain evidence="1">G3</strain>
    </source>
</reference>
<dbReference type="EMBL" id="DS114115">
    <property type="protein sequence ID" value="EAX90355.1"/>
    <property type="molecule type" value="Genomic_DNA"/>
</dbReference>
<dbReference type="AlphaFoldDB" id="A2FXK7"/>
<evidence type="ECO:0000313" key="1">
    <source>
        <dbReference type="EMBL" id="EAX90355.1"/>
    </source>
</evidence>
<organism evidence="1 2">
    <name type="scientific">Trichomonas vaginalis (strain ATCC PRA-98 / G3)</name>
    <dbReference type="NCBI Taxonomy" id="412133"/>
    <lineage>
        <taxon>Eukaryota</taxon>
        <taxon>Metamonada</taxon>
        <taxon>Parabasalia</taxon>
        <taxon>Trichomonadida</taxon>
        <taxon>Trichomonadidae</taxon>
        <taxon>Trichomonas</taxon>
    </lineage>
</organism>
<gene>
    <name evidence="1" type="ORF">TVAG_435080</name>
</gene>
<dbReference type="VEuPathDB" id="TrichDB:TVAGG3_0092940"/>
<keyword evidence="2" id="KW-1185">Reference proteome</keyword>
<protein>
    <submittedName>
        <fullName evidence="1">Uncharacterized protein</fullName>
    </submittedName>
</protein>
<dbReference type="InParanoid" id="A2FXK7"/>
<dbReference type="KEGG" id="tva:4748040"/>
<name>A2FXK7_TRIV3</name>
<reference evidence="1" key="1">
    <citation type="submission" date="2006-10" db="EMBL/GenBank/DDBJ databases">
        <authorList>
            <person name="Amadeo P."/>
            <person name="Zhao Q."/>
            <person name="Wortman J."/>
            <person name="Fraser-Liggett C."/>
            <person name="Carlton J."/>
        </authorList>
    </citation>
    <scope>NUCLEOTIDE SEQUENCE</scope>
    <source>
        <strain evidence="1">G3</strain>
    </source>
</reference>